<evidence type="ECO:0000256" key="1">
    <source>
        <dbReference type="RuleBase" id="RU000356"/>
    </source>
</evidence>
<keyword evidence="1" id="KW-0561">Oxygen transport</keyword>
<proteinExistence type="inferred from homology"/>
<keyword evidence="4" id="KW-1185">Reference proteome</keyword>
<dbReference type="Gene3D" id="1.10.490.10">
    <property type="entry name" value="Globins"/>
    <property type="match status" value="1"/>
</dbReference>
<organism evidence="3 4">
    <name type="scientific">Aeromonas schubertii</name>
    <dbReference type="NCBI Taxonomy" id="652"/>
    <lineage>
        <taxon>Bacteria</taxon>
        <taxon>Pseudomonadati</taxon>
        <taxon>Pseudomonadota</taxon>
        <taxon>Gammaproteobacteria</taxon>
        <taxon>Aeromonadales</taxon>
        <taxon>Aeromonadaceae</taxon>
        <taxon>Aeromonas</taxon>
    </lineage>
</organism>
<protein>
    <submittedName>
        <fullName evidence="3">Globin</fullName>
    </submittedName>
</protein>
<comment type="similarity">
    <text evidence="1">Belongs to the globin family.</text>
</comment>
<dbReference type="InterPro" id="IPR009050">
    <property type="entry name" value="Globin-like_sf"/>
</dbReference>
<keyword evidence="1" id="KW-0813">Transport</keyword>
<accession>A0ABS7VCS8</accession>
<keyword evidence="1" id="KW-0479">Metal-binding</keyword>
<dbReference type="Pfam" id="PF00042">
    <property type="entry name" value="Globin"/>
    <property type="match status" value="1"/>
</dbReference>
<keyword evidence="1" id="KW-0349">Heme</keyword>
<gene>
    <name evidence="3" type="ORF">LA374_11330</name>
</gene>
<dbReference type="Proteomes" id="UP000774958">
    <property type="component" value="Unassembled WGS sequence"/>
</dbReference>
<dbReference type="RefSeq" id="WP_224162907.1">
    <property type="nucleotide sequence ID" value="NZ_JAIRBT010000013.1"/>
</dbReference>
<evidence type="ECO:0000259" key="2">
    <source>
        <dbReference type="PROSITE" id="PS01033"/>
    </source>
</evidence>
<dbReference type="InterPro" id="IPR012292">
    <property type="entry name" value="Globin/Proto"/>
</dbReference>
<sequence>MSSPLAYPPLTANEIRLVQNAWARVAIGHSYVHAVYDELFILAPELRTRFTSPPHQLQSKLHDTLNTVLTSLAELDSLAFIIRDLGHRHRKWQVEPAHFTTLEEAMTRVLARRLGDEFTPELARAWSRAYWAISNIMLEGLATEE</sequence>
<dbReference type="PANTHER" id="PTHR43396:SF6">
    <property type="entry name" value="ABL201WP"/>
    <property type="match status" value="1"/>
</dbReference>
<dbReference type="InterPro" id="IPR000971">
    <property type="entry name" value="Globin"/>
</dbReference>
<comment type="caution">
    <text evidence="3">The sequence shown here is derived from an EMBL/GenBank/DDBJ whole genome shotgun (WGS) entry which is preliminary data.</text>
</comment>
<keyword evidence="1" id="KW-0408">Iron</keyword>
<reference evidence="3 4" key="1">
    <citation type="submission" date="2021-09" db="EMBL/GenBank/DDBJ databases">
        <title>Aeromonas schubertii isolated from Asian sea bass.</title>
        <authorList>
            <person name="Pinpimai K."/>
        </authorList>
    </citation>
    <scope>NUCLEOTIDE SEQUENCE [LARGE SCALE GENOMIC DNA]</scope>
    <source>
        <strain evidence="3 4">CHULA2021a</strain>
    </source>
</reference>
<name>A0ABS7VCS8_9GAMM</name>
<dbReference type="PROSITE" id="PS01033">
    <property type="entry name" value="GLOBIN"/>
    <property type="match status" value="1"/>
</dbReference>
<feature type="domain" description="Globin" evidence="2">
    <location>
        <begin position="9"/>
        <end position="142"/>
    </location>
</feature>
<dbReference type="PANTHER" id="PTHR43396">
    <property type="entry name" value="FLAVOHEMOPROTEIN"/>
    <property type="match status" value="1"/>
</dbReference>
<dbReference type="SUPFAM" id="SSF46458">
    <property type="entry name" value="Globin-like"/>
    <property type="match status" value="1"/>
</dbReference>
<dbReference type="EMBL" id="JAIRBT010000013">
    <property type="protein sequence ID" value="MBZ6066798.1"/>
    <property type="molecule type" value="Genomic_DNA"/>
</dbReference>
<evidence type="ECO:0000313" key="3">
    <source>
        <dbReference type="EMBL" id="MBZ6066798.1"/>
    </source>
</evidence>
<evidence type="ECO:0000313" key="4">
    <source>
        <dbReference type="Proteomes" id="UP000774958"/>
    </source>
</evidence>